<dbReference type="Proteomes" id="UP000479000">
    <property type="component" value="Unassembled WGS sequence"/>
</dbReference>
<feature type="non-terminal residue" evidence="1">
    <location>
        <position position="62"/>
    </location>
</feature>
<evidence type="ECO:0000313" key="1">
    <source>
        <dbReference type="EMBL" id="CAB0011563.1"/>
    </source>
</evidence>
<gene>
    <name evidence="1" type="ORF">NTEN_LOCUS16487</name>
</gene>
<proteinExistence type="predicted"/>
<dbReference type="EMBL" id="CADCXU010024226">
    <property type="protein sequence ID" value="CAB0011563.1"/>
    <property type="molecule type" value="Genomic_DNA"/>
</dbReference>
<accession>A0A6H5H6D4</accession>
<reference evidence="1 2" key="1">
    <citation type="submission" date="2020-02" db="EMBL/GenBank/DDBJ databases">
        <authorList>
            <person name="Ferguson B K."/>
        </authorList>
    </citation>
    <scope>NUCLEOTIDE SEQUENCE [LARGE SCALE GENOMIC DNA]</scope>
</reference>
<dbReference type="AlphaFoldDB" id="A0A6H5H6D4"/>
<evidence type="ECO:0000313" key="2">
    <source>
        <dbReference type="Proteomes" id="UP000479000"/>
    </source>
</evidence>
<keyword evidence="2" id="KW-1185">Reference proteome</keyword>
<sequence length="62" mass="6841">MHPIQGSSIGRQDTELKPTCSLCVSLMKLSSSSCMVNQRLHYQGIFSSSDVLQIKNAETEQP</sequence>
<organism evidence="1 2">
    <name type="scientific">Nesidiocoris tenuis</name>
    <dbReference type="NCBI Taxonomy" id="355587"/>
    <lineage>
        <taxon>Eukaryota</taxon>
        <taxon>Metazoa</taxon>
        <taxon>Ecdysozoa</taxon>
        <taxon>Arthropoda</taxon>
        <taxon>Hexapoda</taxon>
        <taxon>Insecta</taxon>
        <taxon>Pterygota</taxon>
        <taxon>Neoptera</taxon>
        <taxon>Paraneoptera</taxon>
        <taxon>Hemiptera</taxon>
        <taxon>Heteroptera</taxon>
        <taxon>Panheteroptera</taxon>
        <taxon>Cimicomorpha</taxon>
        <taxon>Miridae</taxon>
        <taxon>Dicyphina</taxon>
        <taxon>Nesidiocoris</taxon>
    </lineage>
</organism>
<name>A0A6H5H6D4_9HEMI</name>
<protein>
    <submittedName>
        <fullName evidence="1">Uncharacterized protein</fullName>
    </submittedName>
</protein>